<evidence type="ECO:0000256" key="9">
    <source>
        <dbReference type="ARBA" id="ARBA00022842"/>
    </source>
</evidence>
<dbReference type="SFLD" id="SFLDG01136">
    <property type="entry name" value="C1.6:_Phosphoserine_Phosphatas"/>
    <property type="match status" value="1"/>
</dbReference>
<keyword evidence="7" id="KW-0479">Metal-binding</keyword>
<comment type="catalytic activity">
    <reaction evidence="12">
        <text>O-phospho-L-serine + H2O = L-serine + phosphate</text>
        <dbReference type="Rhea" id="RHEA:21208"/>
        <dbReference type="ChEBI" id="CHEBI:15377"/>
        <dbReference type="ChEBI" id="CHEBI:33384"/>
        <dbReference type="ChEBI" id="CHEBI:43474"/>
        <dbReference type="ChEBI" id="CHEBI:57524"/>
        <dbReference type="EC" id="3.1.3.3"/>
    </reaction>
</comment>
<keyword evidence="16" id="KW-1185">Reference proteome</keyword>
<evidence type="ECO:0000256" key="5">
    <source>
        <dbReference type="ARBA" id="ARBA00015196"/>
    </source>
</evidence>
<dbReference type="Proteomes" id="UP000595095">
    <property type="component" value="Chromosome"/>
</dbReference>
<dbReference type="GO" id="GO:0036424">
    <property type="term" value="F:L-phosphoserine phosphatase activity"/>
    <property type="evidence" value="ECO:0007669"/>
    <property type="project" value="InterPro"/>
</dbReference>
<feature type="active site" description="Nucleophile" evidence="14">
    <location>
        <position position="131"/>
    </location>
</feature>
<evidence type="ECO:0000256" key="12">
    <source>
        <dbReference type="ARBA" id="ARBA00048138"/>
    </source>
</evidence>
<evidence type="ECO:0000313" key="16">
    <source>
        <dbReference type="Proteomes" id="UP000595095"/>
    </source>
</evidence>
<dbReference type="CDD" id="cd07500">
    <property type="entry name" value="HAD_PSP"/>
    <property type="match status" value="1"/>
</dbReference>
<dbReference type="InterPro" id="IPR023214">
    <property type="entry name" value="HAD_sf"/>
</dbReference>
<keyword evidence="10" id="KW-0718">Serine biosynthesis</keyword>
<evidence type="ECO:0000256" key="3">
    <source>
        <dbReference type="ARBA" id="ARBA00009184"/>
    </source>
</evidence>
<dbReference type="Pfam" id="PF00702">
    <property type="entry name" value="Hydrolase"/>
    <property type="match status" value="1"/>
</dbReference>
<dbReference type="SUPFAM" id="SSF56784">
    <property type="entry name" value="HAD-like"/>
    <property type="match status" value="1"/>
</dbReference>
<dbReference type="Gene3D" id="3.40.50.1000">
    <property type="entry name" value="HAD superfamily/HAD-like"/>
    <property type="match status" value="1"/>
</dbReference>
<comment type="similarity">
    <text evidence="3">Belongs to the HAD-like hydrolase superfamily. SerB family.</text>
</comment>
<keyword evidence="9" id="KW-0460">Magnesium</keyword>
<dbReference type="PANTHER" id="PTHR43344:SF2">
    <property type="entry name" value="PHOSPHOSERINE PHOSPHATASE"/>
    <property type="match status" value="1"/>
</dbReference>
<dbReference type="GO" id="GO:0000287">
    <property type="term" value="F:magnesium ion binding"/>
    <property type="evidence" value="ECO:0007669"/>
    <property type="project" value="TreeGrafter"/>
</dbReference>
<dbReference type="EMBL" id="CP064795">
    <property type="protein sequence ID" value="QPG07139.1"/>
    <property type="molecule type" value="Genomic_DNA"/>
</dbReference>
<organism evidence="15 16">
    <name type="scientific">Salinimonas marina</name>
    <dbReference type="NCBI Taxonomy" id="2785918"/>
    <lineage>
        <taxon>Bacteria</taxon>
        <taxon>Pseudomonadati</taxon>
        <taxon>Pseudomonadota</taxon>
        <taxon>Gammaproteobacteria</taxon>
        <taxon>Alteromonadales</taxon>
        <taxon>Alteromonadaceae</taxon>
        <taxon>Alteromonas/Salinimonas group</taxon>
        <taxon>Salinimonas</taxon>
    </lineage>
</organism>
<comment type="catalytic activity">
    <reaction evidence="13">
        <text>O-phospho-D-serine + H2O = D-serine + phosphate</text>
        <dbReference type="Rhea" id="RHEA:24873"/>
        <dbReference type="ChEBI" id="CHEBI:15377"/>
        <dbReference type="ChEBI" id="CHEBI:35247"/>
        <dbReference type="ChEBI" id="CHEBI:43474"/>
        <dbReference type="ChEBI" id="CHEBI:58680"/>
        <dbReference type="EC" id="3.1.3.3"/>
    </reaction>
</comment>
<dbReference type="SFLD" id="SFLDS00003">
    <property type="entry name" value="Haloacid_Dehalogenase"/>
    <property type="match status" value="1"/>
</dbReference>
<reference evidence="15 16" key="1">
    <citation type="submission" date="2020-11" db="EMBL/GenBank/DDBJ databases">
        <title>Complete genome sequence for Salinimonas sp. strain G2-b.</title>
        <authorList>
            <person name="Park S.-J."/>
        </authorList>
    </citation>
    <scope>NUCLEOTIDE SEQUENCE [LARGE SCALE GENOMIC DNA]</scope>
    <source>
        <strain evidence="15 16">G2-b</strain>
    </source>
</reference>
<evidence type="ECO:0000313" key="15">
    <source>
        <dbReference type="EMBL" id="QPG07139.1"/>
    </source>
</evidence>
<dbReference type="FunFam" id="1.10.150.210:FF:000001">
    <property type="entry name" value="Phosphoserine phosphatase"/>
    <property type="match status" value="1"/>
</dbReference>
<accession>A0A7S9E065</accession>
<dbReference type="InterPro" id="IPR036412">
    <property type="entry name" value="HAD-like_sf"/>
</dbReference>
<dbReference type="NCBIfam" id="TIGR01488">
    <property type="entry name" value="HAD-SF-IB"/>
    <property type="match status" value="1"/>
</dbReference>
<evidence type="ECO:0000256" key="7">
    <source>
        <dbReference type="ARBA" id="ARBA00022723"/>
    </source>
</evidence>
<dbReference type="GO" id="GO:0005737">
    <property type="term" value="C:cytoplasm"/>
    <property type="evidence" value="ECO:0007669"/>
    <property type="project" value="TreeGrafter"/>
</dbReference>
<dbReference type="NCBIfam" id="TIGR00338">
    <property type="entry name" value="serB"/>
    <property type="match status" value="1"/>
</dbReference>
<evidence type="ECO:0000256" key="13">
    <source>
        <dbReference type="ARBA" id="ARBA00048523"/>
    </source>
</evidence>
<evidence type="ECO:0000256" key="14">
    <source>
        <dbReference type="PIRSR" id="PIRSR604469-1"/>
    </source>
</evidence>
<protein>
    <recommendedName>
        <fullName evidence="5">Phosphoserine phosphatase</fullName>
        <ecNumber evidence="4">3.1.3.3</ecNumber>
    </recommendedName>
    <alternativeName>
        <fullName evidence="11">O-phosphoserine phosphohydrolase</fullName>
    </alternativeName>
</protein>
<evidence type="ECO:0000256" key="4">
    <source>
        <dbReference type="ARBA" id="ARBA00012640"/>
    </source>
</evidence>
<keyword evidence="6" id="KW-0028">Amino-acid biosynthesis</keyword>
<dbReference type="InterPro" id="IPR004469">
    <property type="entry name" value="PSP"/>
</dbReference>
<dbReference type="AlphaFoldDB" id="A0A7S9E065"/>
<evidence type="ECO:0000256" key="10">
    <source>
        <dbReference type="ARBA" id="ARBA00023299"/>
    </source>
</evidence>
<evidence type="ECO:0000256" key="11">
    <source>
        <dbReference type="ARBA" id="ARBA00031693"/>
    </source>
</evidence>
<dbReference type="SFLD" id="SFLDF00029">
    <property type="entry name" value="phosphoserine_phosphatase"/>
    <property type="match status" value="1"/>
</dbReference>
<sequence length="332" mass="36905">MSDYQRFAHQFLLESFQTRTYLNYSGQQWKKQVTPTQDCGDAVLTIFGQAINFHQLEGMLDHLGDSLILHRIKRHSLCNVYGDTVLRADVSIQDEARLKARMGQASEAFHLDAGIQRQQPRLKEPGLLVMDMDSTVIQIECIDEIAALADRKEEVAKVTEQAMQGKLDFDRSLVQRVSCLKGVEVARLEQIRNRLPLTAGIQILIKELKMRNWRLAIASGGFTFFADYLCQRLGLDDAVANQLEASDGKLTGRVSGAIVNGQTKAETIERLAKAYDVPHRQTIAAGDGANDLPMMHAASLGVACHAKPTVNDQAGVSIRHCGLHAMLYYLDV</sequence>
<comment type="pathway">
    <text evidence="2">Amino-acid biosynthesis; L-serine biosynthesis; L-serine from 3-phospho-D-glycerate: step 3/3.</text>
</comment>
<feature type="active site" description="Proton donor" evidence="14">
    <location>
        <position position="133"/>
    </location>
</feature>
<dbReference type="PANTHER" id="PTHR43344">
    <property type="entry name" value="PHOSPHOSERINE PHOSPHATASE"/>
    <property type="match status" value="1"/>
</dbReference>
<evidence type="ECO:0000256" key="1">
    <source>
        <dbReference type="ARBA" id="ARBA00001946"/>
    </source>
</evidence>
<dbReference type="GO" id="GO:0006564">
    <property type="term" value="P:L-serine biosynthetic process"/>
    <property type="evidence" value="ECO:0007669"/>
    <property type="project" value="UniProtKB-KW"/>
</dbReference>
<evidence type="ECO:0000256" key="6">
    <source>
        <dbReference type="ARBA" id="ARBA00022605"/>
    </source>
</evidence>
<dbReference type="SFLD" id="SFLDG01137">
    <property type="entry name" value="C1.6.1:_Phosphoserine_Phosphat"/>
    <property type="match status" value="1"/>
</dbReference>
<dbReference type="EC" id="3.1.3.3" evidence="4"/>
<name>A0A7S9E065_9ALTE</name>
<dbReference type="InterPro" id="IPR050582">
    <property type="entry name" value="HAD-like_SerB"/>
</dbReference>
<evidence type="ECO:0000256" key="8">
    <source>
        <dbReference type="ARBA" id="ARBA00022801"/>
    </source>
</evidence>
<evidence type="ECO:0000256" key="2">
    <source>
        <dbReference type="ARBA" id="ARBA00005135"/>
    </source>
</evidence>
<keyword evidence="8 15" id="KW-0378">Hydrolase</keyword>
<dbReference type="KEGG" id="smaa:IT774_05260"/>
<gene>
    <name evidence="15" type="primary">serB</name>
    <name evidence="15" type="ORF">IT774_05260</name>
</gene>
<dbReference type="UniPathway" id="UPA00135">
    <property type="reaction ID" value="UER00198"/>
</dbReference>
<proteinExistence type="inferred from homology"/>
<comment type="cofactor">
    <cofactor evidence="1">
        <name>Mg(2+)</name>
        <dbReference type="ChEBI" id="CHEBI:18420"/>
    </cofactor>
</comment>